<keyword evidence="1" id="KW-0255">Endonuclease</keyword>
<organism evidence="1 2">
    <name type="scientific">Rhodanobacter glycinis</name>
    <dbReference type="NCBI Taxonomy" id="582702"/>
    <lineage>
        <taxon>Bacteria</taxon>
        <taxon>Pseudomonadati</taxon>
        <taxon>Pseudomonadota</taxon>
        <taxon>Gammaproteobacteria</taxon>
        <taxon>Lysobacterales</taxon>
        <taxon>Rhodanobacteraceae</taxon>
        <taxon>Rhodanobacter</taxon>
    </lineage>
</organism>
<gene>
    <name evidence="1" type="ORF">EAH88_18795</name>
</gene>
<sequence length="445" mass="49123">MLNLGGPAPAYLREGSTNSKAGWLAVLGDDHLAFDDLLEFGGLRRLRGSKGPDQVYILNLVGTVFLEDRCLFVVPKASGDFGRASSALLGDFMAGIHAIAAYRRDLESKAATYLAVAEPFLVADDGNFVDIFEALIVWTDQYGFHSNDEMLPSRVDGKINWPATIRACNPLHGDLFTLYDRPVRNRRRRLDGQLIGYQALALTTLFQVLGPVGDAISAPFSHFKQEAESLIADLVSSPSPKMILRDLDEYLAVANRDHDLVLAHLLRSFYRQIVHGRRGARRAYGLVGFHQIWERACAALWMAKFEELKFVELAHSAIGLDGSTIGNWLIPDFTAKNNHGVVLLDAKWHDPKRPFASADLVKQFMYALTTNSSLSIALNAFLTPGAGSEVTIEGELCIENSDALWNRSPSIKVISLPWRRVLEAYATSTPSALVTEIESVLSKHT</sequence>
<dbReference type="EMBL" id="RCZO01000016">
    <property type="protein sequence ID" value="TPG04004.1"/>
    <property type="molecule type" value="Genomic_DNA"/>
</dbReference>
<protein>
    <submittedName>
        <fullName evidence="1">LlaJI family restriction endonuclease</fullName>
    </submittedName>
</protein>
<accession>A0A502BUN4</accession>
<dbReference type="AlphaFoldDB" id="A0A502BUN4"/>
<dbReference type="RefSeq" id="WP_140656301.1">
    <property type="nucleotide sequence ID" value="NZ_RCZO01000016.1"/>
</dbReference>
<dbReference type="GO" id="GO:0004519">
    <property type="term" value="F:endonuclease activity"/>
    <property type="evidence" value="ECO:0007669"/>
    <property type="project" value="UniProtKB-KW"/>
</dbReference>
<keyword evidence="1" id="KW-0378">Hydrolase</keyword>
<keyword evidence="1" id="KW-0540">Nuclease</keyword>
<comment type="caution">
    <text evidence="1">The sequence shown here is derived from an EMBL/GenBank/DDBJ whole genome shotgun (WGS) entry which is preliminary data.</text>
</comment>
<dbReference type="Proteomes" id="UP000319486">
    <property type="component" value="Unassembled WGS sequence"/>
</dbReference>
<keyword evidence="2" id="KW-1185">Reference proteome</keyword>
<dbReference type="Pfam" id="PF09563">
    <property type="entry name" value="RE_LlaJI"/>
    <property type="match status" value="1"/>
</dbReference>
<evidence type="ECO:0000313" key="1">
    <source>
        <dbReference type="EMBL" id="TPG04004.1"/>
    </source>
</evidence>
<dbReference type="InterPro" id="IPR018579">
    <property type="entry name" value="Restrct_endonuc_II_LlaJI"/>
</dbReference>
<reference evidence="1 2" key="1">
    <citation type="journal article" date="2019" name="Environ. Microbiol.">
        <title>Species interactions and distinct microbial communities in high Arctic permafrost affected cryosols are associated with the CH4 and CO2 gas fluxes.</title>
        <authorList>
            <person name="Altshuler I."/>
            <person name="Hamel J."/>
            <person name="Turney S."/>
            <person name="Magnuson E."/>
            <person name="Levesque R."/>
            <person name="Greer C."/>
            <person name="Whyte L.G."/>
        </authorList>
    </citation>
    <scope>NUCLEOTIDE SEQUENCE [LARGE SCALE GENOMIC DNA]</scope>
    <source>
        <strain evidence="1 2">S13Y</strain>
    </source>
</reference>
<evidence type="ECO:0000313" key="2">
    <source>
        <dbReference type="Proteomes" id="UP000319486"/>
    </source>
</evidence>
<proteinExistence type="predicted"/>
<name>A0A502BUN4_9GAMM</name>